<dbReference type="Proteomes" id="UP000299102">
    <property type="component" value="Unassembled WGS sequence"/>
</dbReference>
<accession>A0A4C1SEG7</accession>
<name>A0A4C1SEG7_EUMVA</name>
<protein>
    <submittedName>
        <fullName evidence="1">Uncharacterized protein</fullName>
    </submittedName>
</protein>
<keyword evidence="2" id="KW-1185">Reference proteome</keyword>
<gene>
    <name evidence="1" type="ORF">EVAR_63861_1</name>
</gene>
<comment type="caution">
    <text evidence="1">The sequence shown here is derived from an EMBL/GenBank/DDBJ whole genome shotgun (WGS) entry which is preliminary data.</text>
</comment>
<evidence type="ECO:0000313" key="1">
    <source>
        <dbReference type="EMBL" id="GBO99756.1"/>
    </source>
</evidence>
<proteinExistence type="predicted"/>
<sequence length="87" mass="9553">MPRNIRIQHSKVERAYIVNLSTSTLAVFKVNSSGFFKVNLYAAGAKPLTQLFDGPLEAEENRKKVAVYKAFLNNALVACLPQKAGGQ</sequence>
<reference evidence="1 2" key="1">
    <citation type="journal article" date="2019" name="Commun. Biol.">
        <title>The bagworm genome reveals a unique fibroin gene that provides high tensile strength.</title>
        <authorList>
            <person name="Kono N."/>
            <person name="Nakamura H."/>
            <person name="Ohtoshi R."/>
            <person name="Tomita M."/>
            <person name="Numata K."/>
            <person name="Arakawa K."/>
        </authorList>
    </citation>
    <scope>NUCLEOTIDE SEQUENCE [LARGE SCALE GENOMIC DNA]</scope>
</reference>
<dbReference type="EMBL" id="BGZK01003304">
    <property type="protein sequence ID" value="GBO99756.1"/>
    <property type="molecule type" value="Genomic_DNA"/>
</dbReference>
<dbReference type="AlphaFoldDB" id="A0A4C1SEG7"/>
<evidence type="ECO:0000313" key="2">
    <source>
        <dbReference type="Proteomes" id="UP000299102"/>
    </source>
</evidence>
<organism evidence="1 2">
    <name type="scientific">Eumeta variegata</name>
    <name type="common">Bagworm moth</name>
    <name type="synonym">Eumeta japonica</name>
    <dbReference type="NCBI Taxonomy" id="151549"/>
    <lineage>
        <taxon>Eukaryota</taxon>
        <taxon>Metazoa</taxon>
        <taxon>Ecdysozoa</taxon>
        <taxon>Arthropoda</taxon>
        <taxon>Hexapoda</taxon>
        <taxon>Insecta</taxon>
        <taxon>Pterygota</taxon>
        <taxon>Neoptera</taxon>
        <taxon>Endopterygota</taxon>
        <taxon>Lepidoptera</taxon>
        <taxon>Glossata</taxon>
        <taxon>Ditrysia</taxon>
        <taxon>Tineoidea</taxon>
        <taxon>Psychidae</taxon>
        <taxon>Oiketicinae</taxon>
        <taxon>Eumeta</taxon>
    </lineage>
</organism>